<feature type="compositionally biased region" description="Basic and acidic residues" evidence="1">
    <location>
        <begin position="75"/>
        <end position="101"/>
    </location>
</feature>
<feature type="region of interest" description="Disordered" evidence="1">
    <location>
        <begin position="157"/>
        <end position="217"/>
    </location>
</feature>
<proteinExistence type="predicted"/>
<evidence type="ECO:0000313" key="2">
    <source>
        <dbReference type="EMBL" id="MFC7186274.1"/>
    </source>
</evidence>
<reference evidence="2 3" key="1">
    <citation type="journal article" date="2019" name="Int. J. Syst. Evol. Microbiol.">
        <title>The Global Catalogue of Microorganisms (GCM) 10K type strain sequencing project: providing services to taxonomists for standard genome sequencing and annotation.</title>
        <authorList>
            <consortium name="The Broad Institute Genomics Platform"/>
            <consortium name="The Broad Institute Genome Sequencing Center for Infectious Disease"/>
            <person name="Wu L."/>
            <person name="Ma J."/>
        </authorList>
    </citation>
    <scope>NUCLEOTIDE SEQUENCE [LARGE SCALE GENOMIC DNA]</scope>
    <source>
        <strain evidence="2 3">Q85</strain>
    </source>
</reference>
<keyword evidence="3" id="KW-1185">Reference proteome</keyword>
<dbReference type="AlphaFoldDB" id="A0ABD5YEE5"/>
<feature type="compositionally biased region" description="Acidic residues" evidence="1">
    <location>
        <begin position="165"/>
        <end position="177"/>
    </location>
</feature>
<comment type="caution">
    <text evidence="2">The sequence shown here is derived from an EMBL/GenBank/DDBJ whole genome shotgun (WGS) entry which is preliminary data.</text>
</comment>
<gene>
    <name evidence="2" type="ORF">ACFQMK_05080</name>
</gene>
<name>A0ABD5YEE5_9EURY</name>
<dbReference type="EMBL" id="JBHSZZ010000023">
    <property type="protein sequence ID" value="MFC7186274.1"/>
    <property type="molecule type" value="Genomic_DNA"/>
</dbReference>
<protein>
    <recommendedName>
        <fullName evidence="4">Rho termination factor N-terminal domain-containing protein</fullName>
    </recommendedName>
</protein>
<feature type="region of interest" description="Disordered" evidence="1">
    <location>
        <begin position="51"/>
        <end position="107"/>
    </location>
</feature>
<dbReference type="RefSeq" id="WP_267663239.1">
    <property type="nucleotide sequence ID" value="NZ_JAODIX010000023.1"/>
</dbReference>
<feature type="compositionally biased region" description="Acidic residues" evidence="1">
    <location>
        <begin position="186"/>
        <end position="213"/>
    </location>
</feature>
<evidence type="ECO:0000313" key="3">
    <source>
        <dbReference type="Proteomes" id="UP001596390"/>
    </source>
</evidence>
<accession>A0ABD5YEE5</accession>
<sequence>MPTIEISDDHRDRIEALREELTAAHAGAYASVDAEDALAYLLDVADAVDDPERAADPSALGGDEGGSPTAANSADDDHHPPFDRDDARDRLESRPRRHGDPDAADEMDLYEMAAAFDVTGRSDMTKAELVDAVLDAAESLSTDPFSWAGVDLGIGGADADRDEAADAADADEAEPDAPDGNGTADSPDDETTAEDDETTAEDDETTAEDDETATDAGASQLDAMMSLLDTHDDKWREADGDARYEVELPDGDVETARTKDDVRALLFKNY</sequence>
<evidence type="ECO:0000256" key="1">
    <source>
        <dbReference type="SAM" id="MobiDB-lite"/>
    </source>
</evidence>
<dbReference type="Proteomes" id="UP001596390">
    <property type="component" value="Unassembled WGS sequence"/>
</dbReference>
<evidence type="ECO:0008006" key="4">
    <source>
        <dbReference type="Google" id="ProtNLM"/>
    </source>
</evidence>
<organism evidence="2 3">
    <name type="scientific">Halorubrum yunnanense</name>
    <dbReference type="NCBI Taxonomy" id="1526162"/>
    <lineage>
        <taxon>Archaea</taxon>
        <taxon>Methanobacteriati</taxon>
        <taxon>Methanobacteriota</taxon>
        <taxon>Stenosarchaea group</taxon>
        <taxon>Halobacteria</taxon>
        <taxon>Halobacteriales</taxon>
        <taxon>Haloferacaceae</taxon>
        <taxon>Halorubrum</taxon>
    </lineage>
</organism>